<dbReference type="SUPFAM" id="SSF53067">
    <property type="entry name" value="Actin-like ATPase domain"/>
    <property type="match status" value="1"/>
</dbReference>
<reference evidence="1 2" key="1">
    <citation type="submission" date="2020-07" db="EMBL/GenBank/DDBJ databases">
        <title>Novel species isolated from subtropical streams in China.</title>
        <authorList>
            <person name="Lu H."/>
        </authorList>
    </citation>
    <scope>NUCLEOTIDE SEQUENCE [LARGE SCALE GENOMIC DNA]</scope>
    <source>
        <strain evidence="1 2">FT3S</strain>
    </source>
</reference>
<dbReference type="EMBL" id="JACEZS010000012">
    <property type="protein sequence ID" value="MBA5606712.1"/>
    <property type="molecule type" value="Genomic_DNA"/>
</dbReference>
<dbReference type="Proteomes" id="UP000566711">
    <property type="component" value="Unassembled WGS sequence"/>
</dbReference>
<evidence type="ECO:0000313" key="2">
    <source>
        <dbReference type="Proteomes" id="UP000566711"/>
    </source>
</evidence>
<organism evidence="1 2">
    <name type="scientific">Rugamonas fusca</name>
    <dbReference type="NCBI Taxonomy" id="2758568"/>
    <lineage>
        <taxon>Bacteria</taxon>
        <taxon>Pseudomonadati</taxon>
        <taxon>Pseudomonadota</taxon>
        <taxon>Betaproteobacteria</taxon>
        <taxon>Burkholderiales</taxon>
        <taxon>Oxalobacteraceae</taxon>
        <taxon>Telluria group</taxon>
        <taxon>Rugamonas</taxon>
    </lineage>
</organism>
<keyword evidence="2" id="KW-1185">Reference proteome</keyword>
<protein>
    <submittedName>
        <fullName evidence="1">Agglutinin biogenesis protein MshI</fullName>
    </submittedName>
</protein>
<gene>
    <name evidence="1" type="ORF">H3H36_15240</name>
</gene>
<accession>A0A7W2EIS1</accession>
<evidence type="ECO:0000313" key="1">
    <source>
        <dbReference type="EMBL" id="MBA5606712.1"/>
    </source>
</evidence>
<name>A0A7W2EIS1_9BURK</name>
<proteinExistence type="predicted"/>
<comment type="caution">
    <text evidence="1">The sequence shown here is derived from an EMBL/GenBank/DDBJ whole genome shotgun (WGS) entry which is preliminary data.</text>
</comment>
<sequence>MGYFSKAKKNDGWLTLSFLSDGICAGSVKRVREGKPTVEVATFFPVQPSRSAEALERVGKELHAARMQCGTLLAGGEYQLLTVEAPNVPPEELKTAVRWRLKDMLDFHIDDATIDVFDIPVDSTGGSRSHSMFAVAARNSLIQSCQELFSEAKIPLTVIDIPEMAQRNISALLEPPGRGLAMLSFHDDGGLLTITFKGELYLARRIEVTLPQLLEPDTDKQHACFDKITLELQRSLDHFDRQFNFISVSRLLLAPTGVEGLHEHLASNMYMPVEAMELGDVFDLGKLPALQDVAQQQRFFLTLGAALRVEEVAL</sequence>
<dbReference type="RefSeq" id="WP_182218938.1">
    <property type="nucleotide sequence ID" value="NZ_JACEZS010000012.1"/>
</dbReference>
<dbReference type="AlphaFoldDB" id="A0A7W2EIS1"/>
<dbReference type="InterPro" id="IPR043129">
    <property type="entry name" value="ATPase_NBD"/>
</dbReference>